<dbReference type="Proteomes" id="UP000663824">
    <property type="component" value="Unassembled WGS sequence"/>
</dbReference>
<dbReference type="EMBL" id="CAJOBF010000413">
    <property type="protein sequence ID" value="CAF3813664.1"/>
    <property type="molecule type" value="Genomic_DNA"/>
</dbReference>
<dbReference type="Proteomes" id="UP000681720">
    <property type="component" value="Unassembled WGS sequence"/>
</dbReference>
<dbReference type="Gene3D" id="3.40.50.150">
    <property type="entry name" value="Vaccinia Virus protein VP39"/>
    <property type="match status" value="1"/>
</dbReference>
<comment type="caution">
    <text evidence="3">The sequence shown here is derived from an EMBL/GenBank/DDBJ whole genome shotgun (WGS) entry which is preliminary data.</text>
</comment>
<sequence length="210" mass="23863">MTVYKNVTKTEDDNECLKSIYYYAKALRASETQNMSSTEITAAQLSLIPLNSGDRILFLRAKGGYIQTVAAQIIGFQGQVWICSPDNQGLQHVEDVLKNHVPTILRQIIKCVSVSNIQDVSQIKNRLEQNFNSTEQYFNSIHVCGAISQDLLERFQQFLKIEGQLLAPINIDENNHKFTILHKARDQNSGQVTLNKRILNDWGIIFCTVF</sequence>
<dbReference type="Proteomes" id="UP000663856">
    <property type="component" value="Unassembled WGS sequence"/>
</dbReference>
<evidence type="ECO:0000313" key="11">
    <source>
        <dbReference type="Proteomes" id="UP000663856"/>
    </source>
</evidence>
<dbReference type="AlphaFoldDB" id="A0A816TCP1"/>
<evidence type="ECO:0000313" key="5">
    <source>
        <dbReference type="EMBL" id="CAF2254627.1"/>
    </source>
</evidence>
<dbReference type="Proteomes" id="UP000663834">
    <property type="component" value="Unassembled WGS sequence"/>
</dbReference>
<name>A0A816TCP1_9BILA</name>
<evidence type="ECO:0000313" key="4">
    <source>
        <dbReference type="EMBL" id="CAF2150831.1"/>
    </source>
</evidence>
<dbReference type="EMBL" id="CAJOBI010058554">
    <property type="protein sequence ID" value="CAF4405281.1"/>
    <property type="molecule type" value="Genomic_DNA"/>
</dbReference>
<organism evidence="3 11">
    <name type="scientific">Rotaria magnacalcarata</name>
    <dbReference type="NCBI Taxonomy" id="392030"/>
    <lineage>
        <taxon>Eukaryota</taxon>
        <taxon>Metazoa</taxon>
        <taxon>Spiralia</taxon>
        <taxon>Gnathifera</taxon>
        <taxon>Rotifera</taxon>
        <taxon>Eurotatoria</taxon>
        <taxon>Bdelloidea</taxon>
        <taxon>Philodinida</taxon>
        <taxon>Philodinidae</taxon>
        <taxon>Rotaria</taxon>
    </lineage>
</organism>
<evidence type="ECO:0000313" key="3">
    <source>
        <dbReference type="EMBL" id="CAF2093754.1"/>
    </source>
</evidence>
<dbReference type="EMBL" id="CAJNRE010021255">
    <property type="protein sequence ID" value="CAF2254627.1"/>
    <property type="molecule type" value="Genomic_DNA"/>
</dbReference>
<proteinExistence type="predicted"/>
<accession>A0A816TCP1</accession>
<evidence type="ECO:0000313" key="8">
    <source>
        <dbReference type="EMBL" id="CAF3927321.1"/>
    </source>
</evidence>
<dbReference type="InterPro" id="IPR029063">
    <property type="entry name" value="SAM-dependent_MTases_sf"/>
</dbReference>
<dbReference type="EMBL" id="CAJNRG010013683">
    <property type="protein sequence ID" value="CAF2150831.1"/>
    <property type="molecule type" value="Genomic_DNA"/>
</dbReference>
<protein>
    <submittedName>
        <fullName evidence="3">Uncharacterized protein</fullName>
    </submittedName>
</protein>
<evidence type="ECO:0000313" key="12">
    <source>
        <dbReference type="Proteomes" id="UP000663866"/>
    </source>
</evidence>
<gene>
    <name evidence="9" type="ORF">BYL167_LOCUS10110</name>
    <name evidence="1" type="ORF">CJN711_LOCUS14293</name>
    <name evidence="8" type="ORF">GIL414_LOCUS7889</name>
    <name evidence="2" type="ORF">KQP761_LOCUS22823</name>
    <name evidence="5" type="ORF">MBJ925_LOCUS38110</name>
    <name evidence="6" type="ORF">OVN521_LOCUS2714</name>
    <name evidence="10" type="ORF">SMN809_LOCUS30635</name>
    <name evidence="7" type="ORF">UXM345_LOCUS5533</name>
    <name evidence="3" type="ORF">WKI299_LOCUS18766</name>
    <name evidence="4" type="ORF">XDN619_LOCUS28634</name>
</gene>
<dbReference type="OrthoDB" id="4062651at2759"/>
<dbReference type="Proteomes" id="UP000663842">
    <property type="component" value="Unassembled WGS sequence"/>
</dbReference>
<dbReference type="EMBL" id="CAJNOW010012092">
    <property type="protein sequence ID" value="CAF1606144.1"/>
    <property type="molecule type" value="Genomic_DNA"/>
</dbReference>
<evidence type="ECO:0000313" key="6">
    <source>
        <dbReference type="EMBL" id="CAF3779671.1"/>
    </source>
</evidence>
<dbReference type="Proteomes" id="UP000663887">
    <property type="component" value="Unassembled WGS sequence"/>
</dbReference>
<reference evidence="3" key="1">
    <citation type="submission" date="2021-02" db="EMBL/GenBank/DDBJ databases">
        <authorList>
            <person name="Nowell W R."/>
        </authorList>
    </citation>
    <scope>NUCLEOTIDE SEQUENCE</scope>
</reference>
<dbReference type="EMBL" id="CAJOBJ010002476">
    <property type="protein sequence ID" value="CAF3927321.1"/>
    <property type="molecule type" value="Genomic_DNA"/>
</dbReference>
<dbReference type="Pfam" id="PF01135">
    <property type="entry name" value="PCMT"/>
    <property type="match status" value="1"/>
</dbReference>
<dbReference type="Proteomes" id="UP000681967">
    <property type="component" value="Unassembled WGS sequence"/>
</dbReference>
<dbReference type="EMBL" id="CAJNRF010007664">
    <property type="protein sequence ID" value="CAF2093754.1"/>
    <property type="molecule type" value="Genomic_DNA"/>
</dbReference>
<evidence type="ECO:0000313" key="7">
    <source>
        <dbReference type="EMBL" id="CAF3813664.1"/>
    </source>
</evidence>
<keyword evidence="12" id="KW-1185">Reference proteome</keyword>
<dbReference type="EMBL" id="CAJOBG010000220">
    <property type="protein sequence ID" value="CAF3779671.1"/>
    <property type="molecule type" value="Genomic_DNA"/>
</dbReference>
<evidence type="ECO:0000313" key="1">
    <source>
        <dbReference type="EMBL" id="CAF1247049.1"/>
    </source>
</evidence>
<evidence type="ECO:0000313" key="9">
    <source>
        <dbReference type="EMBL" id="CAF3933059.1"/>
    </source>
</evidence>
<dbReference type="EMBL" id="CAJOBH010002997">
    <property type="protein sequence ID" value="CAF3933059.1"/>
    <property type="molecule type" value="Genomic_DNA"/>
</dbReference>
<dbReference type="Proteomes" id="UP000676336">
    <property type="component" value="Unassembled WGS sequence"/>
</dbReference>
<dbReference type="EMBL" id="CAJNOV010006408">
    <property type="protein sequence ID" value="CAF1247049.1"/>
    <property type="molecule type" value="Genomic_DNA"/>
</dbReference>
<evidence type="ECO:0000313" key="2">
    <source>
        <dbReference type="EMBL" id="CAF1606144.1"/>
    </source>
</evidence>
<evidence type="ECO:0000313" key="10">
    <source>
        <dbReference type="EMBL" id="CAF4405281.1"/>
    </source>
</evidence>
<dbReference type="Proteomes" id="UP000663866">
    <property type="component" value="Unassembled WGS sequence"/>
</dbReference>
<dbReference type="Proteomes" id="UP000663855">
    <property type="component" value="Unassembled WGS sequence"/>
</dbReference>